<evidence type="ECO:0000259" key="3">
    <source>
        <dbReference type="PROSITE" id="PS50871"/>
    </source>
</evidence>
<reference evidence="4" key="1">
    <citation type="journal article" date="2019" name="bioRxiv">
        <title>The Genome of the Zebra Mussel, Dreissena polymorpha: A Resource for Invasive Species Research.</title>
        <authorList>
            <person name="McCartney M.A."/>
            <person name="Auch B."/>
            <person name="Kono T."/>
            <person name="Mallez S."/>
            <person name="Zhang Y."/>
            <person name="Obille A."/>
            <person name="Becker A."/>
            <person name="Abrahante J.E."/>
            <person name="Garbe J."/>
            <person name="Badalamenti J.P."/>
            <person name="Herman A."/>
            <person name="Mangelson H."/>
            <person name="Liachko I."/>
            <person name="Sullivan S."/>
            <person name="Sone E.D."/>
            <person name="Koren S."/>
            <person name="Silverstein K.A.T."/>
            <person name="Beckman K.B."/>
            <person name="Gohl D.M."/>
        </authorList>
    </citation>
    <scope>NUCLEOTIDE SEQUENCE</scope>
    <source>
        <strain evidence="4">Duluth1</strain>
        <tissue evidence="4">Whole animal</tissue>
    </source>
</reference>
<organism evidence="4 5">
    <name type="scientific">Dreissena polymorpha</name>
    <name type="common">Zebra mussel</name>
    <name type="synonym">Mytilus polymorpha</name>
    <dbReference type="NCBI Taxonomy" id="45954"/>
    <lineage>
        <taxon>Eukaryota</taxon>
        <taxon>Metazoa</taxon>
        <taxon>Spiralia</taxon>
        <taxon>Lophotrochozoa</taxon>
        <taxon>Mollusca</taxon>
        <taxon>Bivalvia</taxon>
        <taxon>Autobranchia</taxon>
        <taxon>Heteroconchia</taxon>
        <taxon>Euheterodonta</taxon>
        <taxon>Imparidentia</taxon>
        <taxon>Neoheterodontei</taxon>
        <taxon>Myida</taxon>
        <taxon>Dreissenoidea</taxon>
        <taxon>Dreissenidae</taxon>
        <taxon>Dreissena</taxon>
    </lineage>
</organism>
<accession>A0A9D4KIP9</accession>
<gene>
    <name evidence="4" type="ORF">DPMN_113453</name>
</gene>
<proteinExistence type="predicted"/>
<protein>
    <recommendedName>
        <fullName evidence="3">C1q domain-containing protein</fullName>
    </recommendedName>
</protein>
<dbReference type="InterPro" id="IPR050392">
    <property type="entry name" value="Collagen/C1q_domain"/>
</dbReference>
<dbReference type="EMBL" id="JAIWYP010000004">
    <property type="protein sequence ID" value="KAH3840012.1"/>
    <property type="molecule type" value="Genomic_DNA"/>
</dbReference>
<feature type="domain" description="C1q" evidence="3">
    <location>
        <begin position="15"/>
        <end position="148"/>
    </location>
</feature>
<keyword evidence="2" id="KW-0964">Secreted</keyword>
<evidence type="ECO:0000313" key="4">
    <source>
        <dbReference type="EMBL" id="KAH3840012.1"/>
    </source>
</evidence>
<comment type="subcellular location">
    <subcellularLocation>
        <location evidence="1">Secreted</location>
    </subcellularLocation>
</comment>
<dbReference type="PANTHER" id="PTHR15427">
    <property type="entry name" value="EMILIN ELASTIN MICROFIBRIL INTERFACE-LOCATED PROTEIN ELASTIN MICROFIBRIL INTERFACER"/>
    <property type="match status" value="1"/>
</dbReference>
<comment type="caution">
    <text evidence="4">The sequence shown here is derived from an EMBL/GenBank/DDBJ whole genome shotgun (WGS) entry which is preliminary data.</text>
</comment>
<dbReference type="Gene3D" id="2.60.120.40">
    <property type="match status" value="1"/>
</dbReference>
<dbReference type="Proteomes" id="UP000828390">
    <property type="component" value="Unassembled WGS sequence"/>
</dbReference>
<sequence length="152" mass="17036">MDIVSSISGRTKRNPPVQEIAFFATLKNEYISHLGSNQIVVFDNVQYNLGNAYNSRHGFFQVPVDGTYVLHVTLTCRSNTEGSLYAYVYVNDAAMSELMVKVQSSQTLVFRLKSGDEVTVKNTNFRYSIYGYFKSSFAGFLLYAHGEVTIVG</sequence>
<dbReference type="SUPFAM" id="SSF49842">
    <property type="entry name" value="TNF-like"/>
    <property type="match status" value="1"/>
</dbReference>
<dbReference type="SMART" id="SM00110">
    <property type="entry name" value="C1Q"/>
    <property type="match status" value="1"/>
</dbReference>
<reference evidence="4" key="2">
    <citation type="submission" date="2020-11" db="EMBL/GenBank/DDBJ databases">
        <authorList>
            <person name="McCartney M.A."/>
            <person name="Auch B."/>
            <person name="Kono T."/>
            <person name="Mallez S."/>
            <person name="Becker A."/>
            <person name="Gohl D.M."/>
            <person name="Silverstein K.A.T."/>
            <person name="Koren S."/>
            <person name="Bechman K.B."/>
            <person name="Herman A."/>
            <person name="Abrahante J.E."/>
            <person name="Garbe J."/>
        </authorList>
    </citation>
    <scope>NUCLEOTIDE SEQUENCE</scope>
    <source>
        <strain evidence="4">Duluth1</strain>
        <tissue evidence="4">Whole animal</tissue>
    </source>
</reference>
<evidence type="ECO:0000256" key="2">
    <source>
        <dbReference type="ARBA" id="ARBA00022525"/>
    </source>
</evidence>
<dbReference type="PRINTS" id="PR00007">
    <property type="entry name" value="COMPLEMNTC1Q"/>
</dbReference>
<dbReference type="AlphaFoldDB" id="A0A9D4KIP9"/>
<name>A0A9D4KIP9_DREPO</name>
<dbReference type="GO" id="GO:0005576">
    <property type="term" value="C:extracellular region"/>
    <property type="evidence" value="ECO:0007669"/>
    <property type="project" value="UniProtKB-SubCell"/>
</dbReference>
<dbReference type="PROSITE" id="PS50871">
    <property type="entry name" value="C1Q"/>
    <property type="match status" value="1"/>
</dbReference>
<evidence type="ECO:0000313" key="5">
    <source>
        <dbReference type="Proteomes" id="UP000828390"/>
    </source>
</evidence>
<dbReference type="PANTHER" id="PTHR15427:SF2">
    <property type="entry name" value="EMILIN-3"/>
    <property type="match status" value="1"/>
</dbReference>
<dbReference type="InterPro" id="IPR001073">
    <property type="entry name" value="C1q_dom"/>
</dbReference>
<keyword evidence="5" id="KW-1185">Reference proteome</keyword>
<evidence type="ECO:0000256" key="1">
    <source>
        <dbReference type="ARBA" id="ARBA00004613"/>
    </source>
</evidence>
<dbReference type="GO" id="GO:0031012">
    <property type="term" value="C:extracellular matrix"/>
    <property type="evidence" value="ECO:0007669"/>
    <property type="project" value="TreeGrafter"/>
</dbReference>
<dbReference type="InterPro" id="IPR008983">
    <property type="entry name" value="Tumour_necrosis_fac-like_dom"/>
</dbReference>
<dbReference type="Pfam" id="PF00386">
    <property type="entry name" value="C1q"/>
    <property type="match status" value="1"/>
</dbReference>